<accession>A0AAW2BJN0</accession>
<protein>
    <submittedName>
        <fullName evidence="1">Uncharacterized protein</fullName>
    </submittedName>
</protein>
<reference evidence="1 2" key="1">
    <citation type="submission" date="2024-01" db="EMBL/GenBank/DDBJ databases">
        <title>A telomere-to-telomere, gap-free genome of sweet tea (Lithocarpus litseifolius).</title>
        <authorList>
            <person name="Zhou J."/>
        </authorList>
    </citation>
    <scope>NUCLEOTIDE SEQUENCE [LARGE SCALE GENOMIC DNA]</scope>
    <source>
        <strain evidence="1">Zhou-2022a</strain>
        <tissue evidence="1">Leaf</tissue>
    </source>
</reference>
<evidence type="ECO:0000313" key="1">
    <source>
        <dbReference type="EMBL" id="KAK9985618.1"/>
    </source>
</evidence>
<organism evidence="1 2">
    <name type="scientific">Lithocarpus litseifolius</name>
    <dbReference type="NCBI Taxonomy" id="425828"/>
    <lineage>
        <taxon>Eukaryota</taxon>
        <taxon>Viridiplantae</taxon>
        <taxon>Streptophyta</taxon>
        <taxon>Embryophyta</taxon>
        <taxon>Tracheophyta</taxon>
        <taxon>Spermatophyta</taxon>
        <taxon>Magnoliopsida</taxon>
        <taxon>eudicotyledons</taxon>
        <taxon>Gunneridae</taxon>
        <taxon>Pentapetalae</taxon>
        <taxon>rosids</taxon>
        <taxon>fabids</taxon>
        <taxon>Fagales</taxon>
        <taxon>Fagaceae</taxon>
        <taxon>Lithocarpus</taxon>
    </lineage>
</organism>
<name>A0AAW2BJN0_9ROSI</name>
<comment type="caution">
    <text evidence="1">The sequence shown here is derived from an EMBL/GenBank/DDBJ whole genome shotgun (WGS) entry which is preliminary data.</text>
</comment>
<sequence length="68" mass="7735">MESEVNLLTLEGYVFLFLQIAASHLDTVLDKLKDTLDNVGQGIFQRFLSIFSDSFRAEESDDIHAAWL</sequence>
<proteinExistence type="predicted"/>
<dbReference type="EMBL" id="JAZDWU010000011">
    <property type="protein sequence ID" value="KAK9985618.1"/>
    <property type="molecule type" value="Genomic_DNA"/>
</dbReference>
<evidence type="ECO:0000313" key="2">
    <source>
        <dbReference type="Proteomes" id="UP001459277"/>
    </source>
</evidence>
<gene>
    <name evidence="1" type="ORF">SO802_030569</name>
</gene>
<dbReference type="AlphaFoldDB" id="A0AAW2BJN0"/>
<keyword evidence="2" id="KW-1185">Reference proteome</keyword>
<dbReference type="Proteomes" id="UP001459277">
    <property type="component" value="Unassembled WGS sequence"/>
</dbReference>